<evidence type="ECO:0000256" key="2">
    <source>
        <dbReference type="ARBA" id="ARBA00022598"/>
    </source>
</evidence>
<organism evidence="4">
    <name type="scientific">viral metagenome</name>
    <dbReference type="NCBI Taxonomy" id="1070528"/>
    <lineage>
        <taxon>unclassified sequences</taxon>
        <taxon>metagenomes</taxon>
        <taxon>organismal metagenomes</taxon>
    </lineage>
</organism>
<dbReference type="AlphaFoldDB" id="A0A6H1ZLW9"/>
<protein>
    <submittedName>
        <fullName evidence="4">Putative DNA ligase domain protein</fullName>
    </submittedName>
</protein>
<dbReference type="GO" id="GO:0006310">
    <property type="term" value="P:DNA recombination"/>
    <property type="evidence" value="ECO:0007669"/>
    <property type="project" value="InterPro"/>
</dbReference>
<evidence type="ECO:0000259" key="3">
    <source>
        <dbReference type="PROSITE" id="PS50160"/>
    </source>
</evidence>
<dbReference type="InterPro" id="IPR050191">
    <property type="entry name" value="ATP-dep_DNA_ligase"/>
</dbReference>
<dbReference type="PROSITE" id="PS50160">
    <property type="entry name" value="DNA_LIGASE_A3"/>
    <property type="match status" value="1"/>
</dbReference>
<gene>
    <name evidence="4" type="ORF">TM448A00967_0001</name>
</gene>
<comment type="similarity">
    <text evidence="1">Belongs to the ATP-dependent DNA ligase family.</text>
</comment>
<dbReference type="PANTHER" id="PTHR45674:SF4">
    <property type="entry name" value="DNA LIGASE 1"/>
    <property type="match status" value="1"/>
</dbReference>
<sequence>MGAERFRPTSVGVRIMARRNQDLALTPSMPGTFLPLAHPTLVARPPSGVGWIHEIKFDGYRFQLNVQSGRATWFTRNGHDWTQKLPLHSAAAAMLEDCVLDGELCALDDAGQPAFSALRRSLSARSSGRLVYFAFDILWRGGTDLRPFALSTRKKALKEVLDVAGVGSRIRYVDHFADLPGDQLLDAACRMQLEGLVSKKTGENYQAGRTSVWAKAKCRPSQELVVGGWKSGPDVSSGTRCDKPSLK</sequence>
<name>A0A6H1ZLW9_9ZZZZ</name>
<proteinExistence type="inferred from homology"/>
<dbReference type="InterPro" id="IPR012310">
    <property type="entry name" value="DNA_ligase_ATP-dep_cent"/>
</dbReference>
<dbReference type="SUPFAM" id="SSF56091">
    <property type="entry name" value="DNA ligase/mRNA capping enzyme, catalytic domain"/>
    <property type="match status" value="1"/>
</dbReference>
<evidence type="ECO:0000256" key="1">
    <source>
        <dbReference type="ARBA" id="ARBA00007572"/>
    </source>
</evidence>
<evidence type="ECO:0000313" key="4">
    <source>
        <dbReference type="EMBL" id="QJA48472.1"/>
    </source>
</evidence>
<dbReference type="GO" id="GO:0003910">
    <property type="term" value="F:DNA ligase (ATP) activity"/>
    <property type="evidence" value="ECO:0007669"/>
    <property type="project" value="InterPro"/>
</dbReference>
<feature type="domain" description="ATP-dependent DNA ligase family profile" evidence="3">
    <location>
        <begin position="123"/>
        <end position="217"/>
    </location>
</feature>
<keyword evidence="2 4" id="KW-0436">Ligase</keyword>
<dbReference type="Gene3D" id="3.30.470.30">
    <property type="entry name" value="DNA ligase/mRNA capping enzyme"/>
    <property type="match status" value="1"/>
</dbReference>
<dbReference type="Gene3D" id="3.30.1490.70">
    <property type="match status" value="1"/>
</dbReference>
<dbReference type="EMBL" id="MT144086">
    <property type="protein sequence ID" value="QJA48472.1"/>
    <property type="molecule type" value="Genomic_DNA"/>
</dbReference>
<dbReference type="Pfam" id="PF01068">
    <property type="entry name" value="DNA_ligase_A_M"/>
    <property type="match status" value="1"/>
</dbReference>
<accession>A0A6H1ZLW9</accession>
<dbReference type="GO" id="GO:0006281">
    <property type="term" value="P:DNA repair"/>
    <property type="evidence" value="ECO:0007669"/>
    <property type="project" value="InterPro"/>
</dbReference>
<dbReference type="PANTHER" id="PTHR45674">
    <property type="entry name" value="DNA LIGASE 1/3 FAMILY MEMBER"/>
    <property type="match status" value="1"/>
</dbReference>
<reference evidence="4" key="1">
    <citation type="submission" date="2020-03" db="EMBL/GenBank/DDBJ databases">
        <title>The deep terrestrial virosphere.</title>
        <authorList>
            <person name="Holmfeldt K."/>
            <person name="Nilsson E."/>
            <person name="Simone D."/>
            <person name="Lopez-Fernandez M."/>
            <person name="Wu X."/>
            <person name="de Brujin I."/>
            <person name="Lundin D."/>
            <person name="Andersson A."/>
            <person name="Bertilsson S."/>
            <person name="Dopson M."/>
        </authorList>
    </citation>
    <scope>NUCLEOTIDE SEQUENCE</scope>
    <source>
        <strain evidence="4">TM448A00967</strain>
    </source>
</reference>
<dbReference type="CDD" id="cd07906">
    <property type="entry name" value="Adenylation_DNA_ligase_LigD_LigC"/>
    <property type="match status" value="1"/>
</dbReference>
<dbReference type="GO" id="GO:0005524">
    <property type="term" value="F:ATP binding"/>
    <property type="evidence" value="ECO:0007669"/>
    <property type="project" value="InterPro"/>
</dbReference>